<keyword evidence="2" id="KW-1185">Reference proteome</keyword>
<dbReference type="Pfam" id="PF14196">
    <property type="entry name" value="ATC_hydrolase"/>
    <property type="match status" value="1"/>
</dbReference>
<gene>
    <name evidence="1" type="ORF">VSX58_12845</name>
</gene>
<evidence type="ECO:0000313" key="1">
    <source>
        <dbReference type="EMBL" id="MEC5343481.1"/>
    </source>
</evidence>
<sequence length="176" mass="19589">MMSGKLLNEIKKNNTPSINDEVTLALRGVTEKRASTIANMIDEAKSKGLDDGFARAAIYNYGAANGRDMAQSMKNPNDIVEFSKTFTSGLEPNVYEMELIKATEEEFQVHFHYCPYVNKWLQQNRSTDELANLCDICMEGDSALATAFANLEFELGNTIAKGGQVCEIHYRRSSVS</sequence>
<evidence type="ECO:0000313" key="2">
    <source>
        <dbReference type="Proteomes" id="UP001309705"/>
    </source>
</evidence>
<organism evidence="1 2">
    <name type="scientific">Brenneria populi</name>
    <dbReference type="NCBI Taxonomy" id="1505588"/>
    <lineage>
        <taxon>Bacteria</taxon>
        <taxon>Pseudomonadati</taxon>
        <taxon>Pseudomonadota</taxon>
        <taxon>Gammaproteobacteria</taxon>
        <taxon>Enterobacterales</taxon>
        <taxon>Pectobacteriaceae</taxon>
        <taxon>Brenneria</taxon>
    </lineage>
</organism>
<dbReference type="RefSeq" id="WP_327618433.1">
    <property type="nucleotide sequence ID" value="NZ_JAYWTM010000011.1"/>
</dbReference>
<accession>A0ABU6JSU2</accession>
<protein>
    <submittedName>
        <fullName evidence="1">L-2-amino-thiazoline-4-carboxylic acid hydrolase</fullName>
    </submittedName>
</protein>
<name>A0ABU6JSU2_9GAMM</name>
<dbReference type="EMBL" id="JAYWTM010000011">
    <property type="protein sequence ID" value="MEC5343481.1"/>
    <property type="molecule type" value="Genomic_DNA"/>
</dbReference>
<comment type="caution">
    <text evidence="1">The sequence shown here is derived from an EMBL/GenBank/DDBJ whole genome shotgun (WGS) entry which is preliminary data.</text>
</comment>
<keyword evidence="1" id="KW-0378">Hydrolase</keyword>
<dbReference type="Proteomes" id="UP001309705">
    <property type="component" value="Unassembled WGS sequence"/>
</dbReference>
<dbReference type="GO" id="GO:0016787">
    <property type="term" value="F:hydrolase activity"/>
    <property type="evidence" value="ECO:0007669"/>
    <property type="project" value="UniProtKB-KW"/>
</dbReference>
<proteinExistence type="predicted"/>
<reference evidence="1 2" key="1">
    <citation type="journal article" date="2017" name="Int. J. Syst. Evol. Microbiol.">
        <title>Brenneria populi subsp. brevivirga subsp. nov. isolated from symptomatic bark of Populus x euramericana canker, and description of Brenneria populi subsp. populi subsp. nov.</title>
        <authorList>
            <person name="Zheng M.H."/>
            <person name="Piao C.G."/>
            <person name="Xue H."/>
            <person name="Guo M.W."/>
            <person name="Li Y."/>
        </authorList>
    </citation>
    <scope>NUCLEOTIDE SEQUENCE [LARGE SCALE GENOMIC DNA]</scope>
    <source>
        <strain evidence="1 2">D9-5</strain>
    </source>
</reference>
<dbReference type="InterPro" id="IPR026002">
    <property type="entry name" value="ATC_hydrolase-like"/>
</dbReference>